<keyword evidence="2 5" id="KW-0808">Transferase</keyword>
<protein>
    <recommendedName>
        <fullName evidence="5">Poly [ADP-ribose] polymerase</fullName>
        <shortName evidence="5">PARP</shortName>
        <ecNumber evidence="5">2.4.2.-</ecNumber>
    </recommendedName>
</protein>
<dbReference type="InterPro" id="IPR012317">
    <property type="entry name" value="Poly(ADP-ribose)pol_cat_dom"/>
</dbReference>
<evidence type="ECO:0000259" key="7">
    <source>
        <dbReference type="PROSITE" id="PS51059"/>
    </source>
</evidence>
<dbReference type="GO" id="GO:0003950">
    <property type="term" value="F:NAD+ poly-ADP-ribosyltransferase activity"/>
    <property type="evidence" value="ECO:0007669"/>
    <property type="project" value="UniProtKB-UniRule"/>
</dbReference>
<dbReference type="Proteomes" id="UP000279236">
    <property type="component" value="Unassembled WGS sequence"/>
</dbReference>
<dbReference type="GO" id="GO:0016779">
    <property type="term" value="F:nucleotidyltransferase activity"/>
    <property type="evidence" value="ECO:0007669"/>
    <property type="project" value="UniProtKB-KW"/>
</dbReference>
<dbReference type="Gene3D" id="3.90.228.10">
    <property type="match status" value="1"/>
</dbReference>
<name>A0A427XEZ2_9TREE</name>
<dbReference type="EMBL" id="RSCE01000016">
    <property type="protein sequence ID" value="RSH77435.1"/>
    <property type="molecule type" value="Genomic_DNA"/>
</dbReference>
<evidence type="ECO:0000256" key="1">
    <source>
        <dbReference type="ARBA" id="ARBA00022676"/>
    </source>
</evidence>
<feature type="region of interest" description="Disordered" evidence="6">
    <location>
        <begin position="1"/>
        <end position="54"/>
    </location>
</feature>
<dbReference type="OrthoDB" id="109543at2759"/>
<evidence type="ECO:0000256" key="5">
    <source>
        <dbReference type="RuleBase" id="RU362114"/>
    </source>
</evidence>
<evidence type="ECO:0000256" key="2">
    <source>
        <dbReference type="ARBA" id="ARBA00022679"/>
    </source>
</evidence>
<feature type="compositionally biased region" description="Low complexity" evidence="6">
    <location>
        <begin position="1"/>
        <end position="17"/>
    </location>
</feature>
<evidence type="ECO:0000256" key="6">
    <source>
        <dbReference type="SAM" id="MobiDB-lite"/>
    </source>
</evidence>
<keyword evidence="9" id="KW-1185">Reference proteome</keyword>
<dbReference type="SUPFAM" id="SSF56399">
    <property type="entry name" value="ADP-ribosylation"/>
    <property type="match status" value="1"/>
</dbReference>
<evidence type="ECO:0000313" key="9">
    <source>
        <dbReference type="Proteomes" id="UP000279236"/>
    </source>
</evidence>
<dbReference type="Pfam" id="PF00644">
    <property type="entry name" value="PARP"/>
    <property type="match status" value="1"/>
</dbReference>
<proteinExistence type="predicted"/>
<accession>A0A427XEZ2</accession>
<keyword evidence="4 5" id="KW-0520">NAD</keyword>
<evidence type="ECO:0000313" key="8">
    <source>
        <dbReference type="EMBL" id="RSH77435.1"/>
    </source>
</evidence>
<dbReference type="InterPro" id="IPR051838">
    <property type="entry name" value="ARTD_PARP"/>
</dbReference>
<dbReference type="EC" id="2.4.2.-" evidence="5"/>
<feature type="domain" description="PARP catalytic" evidence="7">
    <location>
        <begin position="347"/>
        <end position="539"/>
    </location>
</feature>
<dbReference type="GeneID" id="39587949"/>
<reference evidence="8 9" key="1">
    <citation type="submission" date="2018-11" db="EMBL/GenBank/DDBJ databases">
        <title>Genome sequence of Apiotrichum porosum DSM 27194.</title>
        <authorList>
            <person name="Aliyu H."/>
            <person name="Gorte O."/>
            <person name="Ochsenreither K."/>
        </authorList>
    </citation>
    <scope>NUCLEOTIDE SEQUENCE [LARGE SCALE GENOMIC DNA]</scope>
    <source>
        <strain evidence="8 9">DSM 27194</strain>
    </source>
</reference>
<organism evidence="8 9">
    <name type="scientific">Apiotrichum porosum</name>
    <dbReference type="NCBI Taxonomy" id="105984"/>
    <lineage>
        <taxon>Eukaryota</taxon>
        <taxon>Fungi</taxon>
        <taxon>Dikarya</taxon>
        <taxon>Basidiomycota</taxon>
        <taxon>Agaricomycotina</taxon>
        <taxon>Tremellomycetes</taxon>
        <taxon>Trichosporonales</taxon>
        <taxon>Trichosporonaceae</taxon>
        <taxon>Apiotrichum</taxon>
    </lineage>
</organism>
<gene>
    <name evidence="8" type="ORF">EHS24_003406</name>
</gene>
<dbReference type="PANTHER" id="PTHR21328">
    <property type="entry name" value="POLY ADP-RIBOSE POLYMERASE FAMILY, MEMBER PARP"/>
    <property type="match status" value="1"/>
</dbReference>
<dbReference type="PROSITE" id="PS51059">
    <property type="entry name" value="PARP_CATALYTIC"/>
    <property type="match status" value="1"/>
</dbReference>
<sequence>MVRTRSSNPSVASAAPAKRPRRSSTPVLVDPDNFYGDLPTPRSEAHWDGGSANRSFPIAEDEFGTYDGHDFDVDDSMVADDDGDFGGEFDDDNGLDDNHDFDDGEDFNLNIQLLGQGSLDEDLATARMVLDDTGIELEQKGPYLYITLPLVELSPLARAACGLTRPQPLLVLVDISQGYRRTCPRPGLTVRHGDLKEGGIETSTQRAHPGFPMGLLLSQVATNFFKDRWKEGRFETFLSDFCLLLNDRLQNAGNTCLMCDKEHPFPGAKPTICDAPLCTFQLENLGLGADLSLFDADHAVADFLLTAAVAACNDTLRQKASPLSMPIKRVDDKPYVPKDVADILDRLPTSEALQDAGSGRIELINQLDSDASFLAGWVFATNRAHIVSLPPGQLTSMPAPYRFQIHTSTRKHAEKFEALRAAHGSFLAFHGSSMSNWHNILRQNLKNASHTPMMSAGAAYGEGIYLADNSGLSRTYTRPTSGWKSSMLGTMPVCIGLVEVANSSRVHKHAHGIIVVSDENAVMLRYLFVYPAMEKVPVVIAKSLETQRYRNQTTIAYGSTYEEVSQSGKLLVTSDEYFWDIDEVVAMVQGKLGLFINGYTQLPFAPRDIKLILDHPDAKVLRQLEAANAAMKTKIPSSVYTRLNSVGRHCRGDNTPDFATSHQQIADLRTWIEGLSSPVQEALKRVPFPAVDTHTGHLFRNTVMHAIELVISGGECIHRFGDFLTQVR</sequence>
<evidence type="ECO:0000256" key="4">
    <source>
        <dbReference type="ARBA" id="ARBA00023027"/>
    </source>
</evidence>
<evidence type="ECO:0000256" key="3">
    <source>
        <dbReference type="ARBA" id="ARBA00022695"/>
    </source>
</evidence>
<keyword evidence="3" id="KW-0548">Nucleotidyltransferase</keyword>
<dbReference type="RefSeq" id="XP_028472582.1">
    <property type="nucleotide sequence ID" value="XM_028619086.1"/>
</dbReference>
<dbReference type="AlphaFoldDB" id="A0A427XEZ2"/>
<keyword evidence="1 5" id="KW-0328">Glycosyltransferase</keyword>
<comment type="caution">
    <text evidence="8">The sequence shown here is derived from an EMBL/GenBank/DDBJ whole genome shotgun (WGS) entry which is preliminary data.</text>
</comment>
<dbReference type="STRING" id="105984.A0A427XEZ2"/>